<dbReference type="SUPFAM" id="SSF52821">
    <property type="entry name" value="Rhodanese/Cell cycle control phosphatase"/>
    <property type="match status" value="1"/>
</dbReference>
<dbReference type="RefSeq" id="XP_062787907.1">
    <property type="nucleotide sequence ID" value="XM_062931856.1"/>
</dbReference>
<feature type="domain" description="Rhodanese" evidence="1">
    <location>
        <begin position="35"/>
        <end position="133"/>
    </location>
</feature>
<keyword evidence="3" id="KW-1185">Reference proteome</keyword>
<dbReference type="InterPro" id="IPR001763">
    <property type="entry name" value="Rhodanese-like_dom"/>
</dbReference>
<evidence type="ECO:0000313" key="3">
    <source>
        <dbReference type="Proteomes" id="UP001329825"/>
    </source>
</evidence>
<proteinExistence type="predicted"/>
<dbReference type="GeneID" id="87952201"/>
<organism evidence="2 3">
    <name type="scientific">Kwoniella shivajii</name>
    <dbReference type="NCBI Taxonomy" id="564305"/>
    <lineage>
        <taxon>Eukaryota</taxon>
        <taxon>Fungi</taxon>
        <taxon>Dikarya</taxon>
        <taxon>Basidiomycota</taxon>
        <taxon>Agaricomycotina</taxon>
        <taxon>Tremellomycetes</taxon>
        <taxon>Tremellales</taxon>
        <taxon>Cryptococcaceae</taxon>
        <taxon>Kwoniella</taxon>
    </lineage>
</organism>
<accession>A0ABZ1CP82</accession>
<dbReference type="Gene3D" id="3.40.250.10">
    <property type="entry name" value="Rhodanese-like domain"/>
    <property type="match status" value="1"/>
</dbReference>
<dbReference type="SMART" id="SM00450">
    <property type="entry name" value="RHOD"/>
    <property type="match status" value="1"/>
</dbReference>
<protein>
    <recommendedName>
        <fullName evidence="1">Rhodanese domain-containing protein</fullName>
    </recommendedName>
</protein>
<reference evidence="2 3" key="1">
    <citation type="submission" date="2024-01" db="EMBL/GenBank/DDBJ databases">
        <title>Comparative genomics of Cryptococcus and Kwoniella reveals pathogenesis evolution and contrasting modes of karyotype evolution via chromosome fusion or intercentromeric recombination.</title>
        <authorList>
            <person name="Coelho M.A."/>
            <person name="David-Palma M."/>
            <person name="Shea T."/>
            <person name="Bowers K."/>
            <person name="McGinley-Smith S."/>
            <person name="Mohammad A.W."/>
            <person name="Gnirke A."/>
            <person name="Yurkov A.M."/>
            <person name="Nowrousian M."/>
            <person name="Sun S."/>
            <person name="Cuomo C.A."/>
            <person name="Heitman J."/>
        </authorList>
    </citation>
    <scope>NUCLEOTIDE SEQUENCE [LARGE SCALE GENOMIC DNA]</scope>
    <source>
        <strain evidence="2">CBS 11374</strain>
    </source>
</reference>
<sequence>MSSPSAKSKIEIYLEEKRKNVLRLDPKEAFEQVGKKDGAIMIDTRPCSFREKEGSIPGAIIIERNVLEWRLDPTSPDNIPEAKQANFKPIIVCNEGYASSLAASSLIEIGIKTATDLKGGFIAWKNQGYPVDP</sequence>
<dbReference type="Proteomes" id="UP001329825">
    <property type="component" value="Chromosome 1"/>
</dbReference>
<dbReference type="EMBL" id="CP141881">
    <property type="protein sequence ID" value="WRT63167.1"/>
    <property type="molecule type" value="Genomic_DNA"/>
</dbReference>
<dbReference type="Pfam" id="PF00581">
    <property type="entry name" value="Rhodanese"/>
    <property type="match status" value="1"/>
</dbReference>
<dbReference type="InterPro" id="IPR036873">
    <property type="entry name" value="Rhodanese-like_dom_sf"/>
</dbReference>
<name>A0ABZ1CP82_9TREE</name>
<evidence type="ECO:0000259" key="1">
    <source>
        <dbReference type="PROSITE" id="PS50206"/>
    </source>
</evidence>
<dbReference type="PROSITE" id="PS50206">
    <property type="entry name" value="RHODANESE_3"/>
    <property type="match status" value="1"/>
</dbReference>
<evidence type="ECO:0000313" key="2">
    <source>
        <dbReference type="EMBL" id="WRT63167.1"/>
    </source>
</evidence>
<gene>
    <name evidence="2" type="ORF">IL334_000070</name>
</gene>